<evidence type="ECO:0000313" key="11">
    <source>
        <dbReference type="EMBL" id="KAK6635990.1"/>
    </source>
</evidence>
<comment type="subcellular location">
    <subcellularLocation>
        <location evidence="1">Cytoplasm</location>
    </subcellularLocation>
</comment>
<dbReference type="AlphaFoldDB" id="A0AAN8P762"/>
<dbReference type="CDD" id="cd08832">
    <property type="entry name" value="ArfGap_ADAP"/>
    <property type="match status" value="1"/>
</dbReference>
<proteinExistence type="predicted"/>
<feature type="domain" description="PH" evidence="9">
    <location>
        <begin position="129"/>
        <end position="229"/>
    </location>
</feature>
<dbReference type="InterPro" id="IPR037851">
    <property type="entry name" value="PH2_ADAP"/>
</dbReference>
<dbReference type="FunFam" id="1.10.220.150:FF:000011">
    <property type="entry name" value="Arf-GAP with dual PH domain-containing protein 1"/>
    <property type="match status" value="1"/>
</dbReference>
<dbReference type="InterPro" id="IPR001164">
    <property type="entry name" value="ArfGAP_dom"/>
</dbReference>
<evidence type="ECO:0008006" key="13">
    <source>
        <dbReference type="Google" id="ProtNLM"/>
    </source>
</evidence>
<dbReference type="InterPro" id="IPR001849">
    <property type="entry name" value="PH_domain"/>
</dbReference>
<dbReference type="CDD" id="cd01251">
    <property type="entry name" value="PH2_ADAP"/>
    <property type="match status" value="1"/>
</dbReference>
<evidence type="ECO:0000313" key="12">
    <source>
        <dbReference type="Proteomes" id="UP001372834"/>
    </source>
</evidence>
<evidence type="ECO:0000256" key="1">
    <source>
        <dbReference type="ARBA" id="ARBA00004496"/>
    </source>
</evidence>
<keyword evidence="5" id="KW-0677">Repeat</keyword>
<evidence type="ECO:0000256" key="5">
    <source>
        <dbReference type="ARBA" id="ARBA00022737"/>
    </source>
</evidence>
<dbReference type="PROSITE" id="PS50003">
    <property type="entry name" value="PH_DOMAIN"/>
    <property type="match status" value="2"/>
</dbReference>
<dbReference type="FunFam" id="2.30.29.30:FF:000080">
    <property type="entry name" value="Arf-GAP with dual PH domain-containing protein 1"/>
    <property type="match status" value="1"/>
</dbReference>
<dbReference type="InterPro" id="IPR038508">
    <property type="entry name" value="ArfGAP_dom_sf"/>
</dbReference>
<evidence type="ECO:0000256" key="7">
    <source>
        <dbReference type="ARBA" id="ARBA00022833"/>
    </source>
</evidence>
<evidence type="ECO:0000259" key="10">
    <source>
        <dbReference type="PROSITE" id="PS50115"/>
    </source>
</evidence>
<dbReference type="SUPFAM" id="SSF50729">
    <property type="entry name" value="PH domain-like"/>
    <property type="match status" value="2"/>
</dbReference>
<gene>
    <name evidence="11" type="ORF">RUM43_009642</name>
</gene>
<dbReference type="CDD" id="cd13252">
    <property type="entry name" value="PH1_ADAP"/>
    <property type="match status" value="1"/>
</dbReference>
<dbReference type="SMART" id="SM00105">
    <property type="entry name" value="ArfGap"/>
    <property type="match status" value="1"/>
</dbReference>
<dbReference type="Pfam" id="PF01412">
    <property type="entry name" value="ArfGap"/>
    <property type="match status" value="1"/>
</dbReference>
<keyword evidence="3" id="KW-0963">Cytoplasm</keyword>
<keyword evidence="6 8" id="KW-0863">Zinc-finger</keyword>
<dbReference type="PRINTS" id="PR00405">
    <property type="entry name" value="REVINTRACTNG"/>
</dbReference>
<dbReference type="Gene3D" id="1.10.220.150">
    <property type="entry name" value="Arf GTPase activating protein"/>
    <property type="match status" value="1"/>
</dbReference>
<comment type="caution">
    <text evidence="11">The sequence shown here is derived from an EMBL/GenBank/DDBJ whole genome shotgun (WGS) entry which is preliminary data.</text>
</comment>
<feature type="domain" description="PH" evidence="9">
    <location>
        <begin position="251"/>
        <end position="353"/>
    </location>
</feature>
<name>A0AAN8P762_POLSC</name>
<dbReference type="Pfam" id="PF00169">
    <property type="entry name" value="PH"/>
    <property type="match status" value="2"/>
</dbReference>
<evidence type="ECO:0000256" key="8">
    <source>
        <dbReference type="PROSITE-ProRule" id="PRU00288"/>
    </source>
</evidence>
<dbReference type="GO" id="GO:1902936">
    <property type="term" value="F:phosphatidylinositol bisphosphate binding"/>
    <property type="evidence" value="ECO:0007669"/>
    <property type="project" value="InterPro"/>
</dbReference>
<dbReference type="GO" id="GO:0005886">
    <property type="term" value="C:plasma membrane"/>
    <property type="evidence" value="ECO:0007669"/>
    <property type="project" value="TreeGrafter"/>
</dbReference>
<evidence type="ECO:0000256" key="6">
    <source>
        <dbReference type="ARBA" id="ARBA00022771"/>
    </source>
</evidence>
<sequence length="382" mass="44146">MIDVNESLVLGFLKKPGNSSCADCGSPDPEWASYTIGIFVCTRCAGIHRGLGVQVSKIKHLKLDKWDESHLHQIEEMGNAKVKMKYEQNVPIFYRKPRECDPHILVEQWIKAKYLRQEFIYIKSQTYLGGTMEGYLWKRGKNDPRFQPRKFVLSENEGSLKYFLKEKKAPKAVLKLTDLNVVLSPEKLCCPNSLQLTFLRDGTTRHIYVQHCDPQVIVDWYQAIRCAKLHQLQVAFPAASDSQLLPMLSNDFAMEGWLWKTGPKFQNVYKKRWFTMDNRKLMYHEHPLDANPKGEIFLGNHLCGYSVRVGVPPNVKDHGFSFTLCTPNQTFYLSALKEEERDKWIMVIGETLSKQLTPQDNVMAANLIRKRPSVSNINLFTW</sequence>
<dbReference type="Gene3D" id="2.30.29.30">
    <property type="entry name" value="Pleckstrin-homology domain (PH domain)/Phosphotyrosine-binding domain (PTB)"/>
    <property type="match status" value="2"/>
</dbReference>
<keyword evidence="2" id="KW-0343">GTPase activation</keyword>
<reference evidence="11 12" key="1">
    <citation type="submission" date="2023-10" db="EMBL/GenBank/DDBJ databases">
        <title>Genomes of two closely related lineages of the louse Polyplax serrata with different host specificities.</title>
        <authorList>
            <person name="Martinu J."/>
            <person name="Tarabai H."/>
            <person name="Stefka J."/>
            <person name="Hypsa V."/>
        </authorList>
    </citation>
    <scope>NUCLEOTIDE SEQUENCE [LARGE SCALE GENOMIC DNA]</scope>
    <source>
        <strain evidence="11">HR10_N</strain>
    </source>
</reference>
<dbReference type="InterPro" id="IPR052589">
    <property type="entry name" value="Arf-GAP_dual-PH_domain"/>
</dbReference>
<feature type="domain" description="Arf-GAP" evidence="10">
    <location>
        <begin position="6"/>
        <end position="127"/>
    </location>
</feature>
<accession>A0AAN8P762</accession>
<dbReference type="GO" id="GO:0005737">
    <property type="term" value="C:cytoplasm"/>
    <property type="evidence" value="ECO:0007669"/>
    <property type="project" value="UniProtKB-SubCell"/>
</dbReference>
<dbReference type="PROSITE" id="PS50115">
    <property type="entry name" value="ARFGAP"/>
    <property type="match status" value="1"/>
</dbReference>
<dbReference type="SMART" id="SM00233">
    <property type="entry name" value="PH"/>
    <property type="match status" value="2"/>
</dbReference>
<dbReference type="Proteomes" id="UP001372834">
    <property type="component" value="Unassembled WGS sequence"/>
</dbReference>
<evidence type="ECO:0000256" key="3">
    <source>
        <dbReference type="ARBA" id="ARBA00022490"/>
    </source>
</evidence>
<evidence type="ECO:0000256" key="4">
    <source>
        <dbReference type="ARBA" id="ARBA00022723"/>
    </source>
</evidence>
<keyword evidence="4" id="KW-0479">Metal-binding</keyword>
<evidence type="ECO:0000256" key="2">
    <source>
        <dbReference type="ARBA" id="ARBA00022468"/>
    </source>
</evidence>
<dbReference type="InterPro" id="IPR037278">
    <property type="entry name" value="ARFGAP/RecO"/>
</dbReference>
<dbReference type="GO" id="GO:0005547">
    <property type="term" value="F:phosphatidylinositol-3,4,5-trisphosphate binding"/>
    <property type="evidence" value="ECO:0007669"/>
    <property type="project" value="TreeGrafter"/>
</dbReference>
<dbReference type="PANTHER" id="PTHR46021">
    <property type="entry name" value="ARF-GAP WITH DUAL PH DOMAIN-CONTAINING PROTEIN 1-LIKE PROTEIN"/>
    <property type="match status" value="1"/>
</dbReference>
<dbReference type="PANTHER" id="PTHR46021:SF2">
    <property type="entry name" value="ARF-GAP WITH DUAL PH DOMAIN-CONTAINING PROTEIN 1"/>
    <property type="match status" value="1"/>
</dbReference>
<dbReference type="SUPFAM" id="SSF57863">
    <property type="entry name" value="ArfGap/RecO-like zinc finger"/>
    <property type="match status" value="1"/>
</dbReference>
<dbReference type="GO" id="GO:0005096">
    <property type="term" value="F:GTPase activator activity"/>
    <property type="evidence" value="ECO:0007669"/>
    <property type="project" value="UniProtKB-KW"/>
</dbReference>
<protein>
    <recommendedName>
        <fullName evidence="13">Arf-GAP with dual PH domain-containing protein 1-like</fullName>
    </recommendedName>
</protein>
<organism evidence="11 12">
    <name type="scientific">Polyplax serrata</name>
    <name type="common">Common mouse louse</name>
    <dbReference type="NCBI Taxonomy" id="468196"/>
    <lineage>
        <taxon>Eukaryota</taxon>
        <taxon>Metazoa</taxon>
        <taxon>Ecdysozoa</taxon>
        <taxon>Arthropoda</taxon>
        <taxon>Hexapoda</taxon>
        <taxon>Insecta</taxon>
        <taxon>Pterygota</taxon>
        <taxon>Neoptera</taxon>
        <taxon>Paraneoptera</taxon>
        <taxon>Psocodea</taxon>
        <taxon>Troctomorpha</taxon>
        <taxon>Phthiraptera</taxon>
        <taxon>Anoplura</taxon>
        <taxon>Polyplacidae</taxon>
        <taxon>Polyplax</taxon>
    </lineage>
</organism>
<keyword evidence="7" id="KW-0862">Zinc</keyword>
<dbReference type="InterPro" id="IPR011993">
    <property type="entry name" value="PH-like_dom_sf"/>
</dbReference>
<dbReference type="GO" id="GO:0008270">
    <property type="term" value="F:zinc ion binding"/>
    <property type="evidence" value="ECO:0007669"/>
    <property type="project" value="UniProtKB-KW"/>
</dbReference>
<evidence type="ECO:0000259" key="9">
    <source>
        <dbReference type="PROSITE" id="PS50003"/>
    </source>
</evidence>
<dbReference type="EMBL" id="JAWJWE010000004">
    <property type="protein sequence ID" value="KAK6635990.1"/>
    <property type="molecule type" value="Genomic_DNA"/>
</dbReference>
<dbReference type="InterPro" id="IPR037849">
    <property type="entry name" value="PH1_ADAP"/>
</dbReference>
<dbReference type="FunFam" id="2.30.29.30:FF:000099">
    <property type="entry name" value="Arf-GAP with dual PH domain-containing protein 1"/>
    <property type="match status" value="1"/>
</dbReference>